<organism evidence="3 4">
    <name type="scientific">Oceanipulchritudo coccoides</name>
    <dbReference type="NCBI Taxonomy" id="2706888"/>
    <lineage>
        <taxon>Bacteria</taxon>
        <taxon>Pseudomonadati</taxon>
        <taxon>Verrucomicrobiota</taxon>
        <taxon>Opitutia</taxon>
        <taxon>Puniceicoccales</taxon>
        <taxon>Oceanipulchritudinaceae</taxon>
        <taxon>Oceanipulchritudo</taxon>
    </lineage>
</organism>
<evidence type="ECO:0000313" key="4">
    <source>
        <dbReference type="Proteomes" id="UP000478417"/>
    </source>
</evidence>
<dbReference type="InterPro" id="IPR012334">
    <property type="entry name" value="Pectin_lyas_fold"/>
</dbReference>
<keyword evidence="1" id="KW-0732">Signal</keyword>
<dbReference type="RefSeq" id="WP_163966256.1">
    <property type="nucleotide sequence ID" value="NZ_JAAGNX010000003.1"/>
</dbReference>
<dbReference type="EMBL" id="JAAGNX010000003">
    <property type="protein sequence ID" value="NDV63150.1"/>
    <property type="molecule type" value="Genomic_DNA"/>
</dbReference>
<keyword evidence="4" id="KW-1185">Reference proteome</keyword>
<evidence type="ECO:0000256" key="1">
    <source>
        <dbReference type="SAM" id="SignalP"/>
    </source>
</evidence>
<evidence type="ECO:0000313" key="3">
    <source>
        <dbReference type="EMBL" id="NDV63150.1"/>
    </source>
</evidence>
<evidence type="ECO:0000259" key="2">
    <source>
        <dbReference type="Pfam" id="PF05048"/>
    </source>
</evidence>
<gene>
    <name evidence="3" type="ORF">G0Q06_11860</name>
</gene>
<reference evidence="3 4" key="1">
    <citation type="submission" date="2020-02" db="EMBL/GenBank/DDBJ databases">
        <title>Albibacoteraceae fam. nov., the first described family within the subdivision 4 Verrucomicrobia.</title>
        <authorList>
            <person name="Xi F."/>
        </authorList>
    </citation>
    <scope>NUCLEOTIDE SEQUENCE [LARGE SCALE GENOMIC DNA]</scope>
    <source>
        <strain evidence="3 4">CK1056</strain>
    </source>
</reference>
<feature type="domain" description="Periplasmic copper-binding protein NosD beta helix" evidence="2">
    <location>
        <begin position="82"/>
        <end position="299"/>
    </location>
</feature>
<dbReference type="Proteomes" id="UP000478417">
    <property type="component" value="Unassembled WGS sequence"/>
</dbReference>
<sequence>MKRILLVLLSWSLASVCASAATHAVLPGTSIQAKVDIAAPGDTIAIFGGTYQQTVNIDKALTVVPVSGEIVTIAGLVSVTDGQGVLIQNIDTDGTGISVSGTSSVSIQGGTHQSISQTGGELAVSSAEILGSFTASSAAQKTTAFRIVVGSAVNWAAQKAWLGYSEADRLYFSGTGTRAIIVGCTIDRASYPAISLSGSDNEYSIINNILRIYFNTSDYNKPAILVQSTGTSTVSNNYIQNAYPSARATGIYSPASTSINISNNIFHNFVFGVYEPFGISASNNLYWQVSTQVAGGVIQENPLAGDPLFIDNDPRTLQPDSPCINAGTDNPLYANRDGSRNTIGPTGGAWFDPDGWTTENPVVISFDLGPEVLLEGVDTEVLLSNGQAVSQP</sequence>
<dbReference type="AlphaFoldDB" id="A0A6B2M661"/>
<name>A0A6B2M661_9BACT</name>
<proteinExistence type="predicted"/>
<feature type="chain" id="PRO_5025677020" description="Periplasmic copper-binding protein NosD beta helix domain-containing protein" evidence="1">
    <location>
        <begin position="21"/>
        <end position="392"/>
    </location>
</feature>
<feature type="signal peptide" evidence="1">
    <location>
        <begin position="1"/>
        <end position="20"/>
    </location>
</feature>
<dbReference type="SUPFAM" id="SSF51126">
    <property type="entry name" value="Pectin lyase-like"/>
    <property type="match status" value="1"/>
</dbReference>
<accession>A0A6B2M661</accession>
<dbReference type="Gene3D" id="2.160.20.10">
    <property type="entry name" value="Single-stranded right-handed beta-helix, Pectin lyase-like"/>
    <property type="match status" value="1"/>
</dbReference>
<comment type="caution">
    <text evidence="3">The sequence shown here is derived from an EMBL/GenBank/DDBJ whole genome shotgun (WGS) entry which is preliminary data.</text>
</comment>
<dbReference type="InterPro" id="IPR011050">
    <property type="entry name" value="Pectin_lyase_fold/virulence"/>
</dbReference>
<dbReference type="Pfam" id="PF05048">
    <property type="entry name" value="NosD"/>
    <property type="match status" value="1"/>
</dbReference>
<protein>
    <recommendedName>
        <fullName evidence="2">Periplasmic copper-binding protein NosD beta helix domain-containing protein</fullName>
    </recommendedName>
</protein>
<dbReference type="InterPro" id="IPR007742">
    <property type="entry name" value="NosD_dom"/>
</dbReference>